<name>A0A7R9YSX9_9CHLO</name>
<evidence type="ECO:0000256" key="1">
    <source>
        <dbReference type="SAM" id="MobiDB-lite"/>
    </source>
</evidence>
<proteinExistence type="predicted"/>
<organism evidence="2">
    <name type="scientific">Chlamydomonas euryale</name>
    <dbReference type="NCBI Taxonomy" id="1486919"/>
    <lineage>
        <taxon>Eukaryota</taxon>
        <taxon>Viridiplantae</taxon>
        <taxon>Chlorophyta</taxon>
        <taxon>core chlorophytes</taxon>
        <taxon>Chlorophyceae</taxon>
        <taxon>CS clade</taxon>
        <taxon>Chlamydomonadales</taxon>
        <taxon>Chlamydomonadaceae</taxon>
        <taxon>Chlamydomonas</taxon>
    </lineage>
</organism>
<accession>A0A7R9YSX9</accession>
<feature type="region of interest" description="Disordered" evidence="1">
    <location>
        <begin position="1"/>
        <end position="31"/>
    </location>
</feature>
<gene>
    <name evidence="2" type="ORF">CEUR00632_LOCUS6071</name>
</gene>
<feature type="compositionally biased region" description="Low complexity" evidence="1">
    <location>
        <begin position="16"/>
        <end position="27"/>
    </location>
</feature>
<dbReference type="AlphaFoldDB" id="A0A7R9YSX9"/>
<dbReference type="EMBL" id="HBEC01013180">
    <property type="protein sequence ID" value="CAD8286033.1"/>
    <property type="molecule type" value="Transcribed_RNA"/>
</dbReference>
<evidence type="ECO:0000313" key="2">
    <source>
        <dbReference type="EMBL" id="CAD8286033.1"/>
    </source>
</evidence>
<sequence length="155" mass="16714">MTPQGCRCGRKRDADAAAGETASARTRQAAVAPVQTRIRTPSIKPQSHVTQQRLPAAVMYAALATDVPTSPRNVCASATTAARPSRRSGNTARQQGLCRATRATCASATPISWHCLAARTVQHRQQQHPHTAHWLPVCGAWRKSAKLRLNCSSQL</sequence>
<protein>
    <submittedName>
        <fullName evidence="2">Uncharacterized protein</fullName>
    </submittedName>
</protein>
<reference evidence="2" key="1">
    <citation type="submission" date="2021-01" db="EMBL/GenBank/DDBJ databases">
        <authorList>
            <person name="Corre E."/>
            <person name="Pelletier E."/>
            <person name="Niang G."/>
            <person name="Scheremetjew M."/>
            <person name="Finn R."/>
            <person name="Kale V."/>
            <person name="Holt S."/>
            <person name="Cochrane G."/>
            <person name="Meng A."/>
            <person name="Brown T."/>
            <person name="Cohen L."/>
        </authorList>
    </citation>
    <scope>NUCLEOTIDE SEQUENCE</scope>
    <source>
        <strain evidence="2">CCMP219</strain>
    </source>
</reference>